<protein>
    <submittedName>
        <fullName evidence="2">Uncharacterized protein</fullName>
    </submittedName>
</protein>
<gene>
    <name evidence="2" type="ORF">J0654_04790</name>
</gene>
<accession>A0ABS3FCW1</accession>
<feature type="chain" id="PRO_5045762267" evidence="1">
    <location>
        <begin position="20"/>
        <end position="131"/>
    </location>
</feature>
<organism evidence="2 3">
    <name type="scientific">Flagellimonas profundi</name>
    <dbReference type="NCBI Taxonomy" id="2915620"/>
    <lineage>
        <taxon>Bacteria</taxon>
        <taxon>Pseudomonadati</taxon>
        <taxon>Bacteroidota</taxon>
        <taxon>Flavobacteriia</taxon>
        <taxon>Flavobacteriales</taxon>
        <taxon>Flavobacteriaceae</taxon>
        <taxon>Flagellimonas</taxon>
    </lineage>
</organism>
<dbReference type="Proteomes" id="UP000664807">
    <property type="component" value="Unassembled WGS sequence"/>
</dbReference>
<keyword evidence="1" id="KW-0732">Signal</keyword>
<comment type="caution">
    <text evidence="2">The sequence shown here is derived from an EMBL/GenBank/DDBJ whole genome shotgun (WGS) entry which is preliminary data.</text>
</comment>
<dbReference type="RefSeq" id="WP_207026516.1">
    <property type="nucleotide sequence ID" value="NZ_JAFLNM010000001.1"/>
</dbReference>
<reference evidence="2 3" key="1">
    <citation type="submission" date="2021-03" db="EMBL/GenBank/DDBJ databases">
        <title>Muricauda lutimaris sp. nov. and Muricauda ruestringensis sp. nov, two marine members of the Flavobacteriaceae isolated from deep sea sediments of Western Pacific.</title>
        <authorList>
            <person name="Zhao S."/>
            <person name="Liu R."/>
        </authorList>
    </citation>
    <scope>NUCLEOTIDE SEQUENCE [LARGE SCALE GENOMIC DNA]</scope>
    <source>
        <strain evidence="2 3">BC31-3-A3</strain>
    </source>
</reference>
<proteinExistence type="predicted"/>
<name>A0ABS3FCW1_9FLAO</name>
<evidence type="ECO:0000313" key="2">
    <source>
        <dbReference type="EMBL" id="MBO0340947.1"/>
    </source>
</evidence>
<evidence type="ECO:0000313" key="3">
    <source>
        <dbReference type="Proteomes" id="UP000664807"/>
    </source>
</evidence>
<keyword evidence="3" id="KW-1185">Reference proteome</keyword>
<feature type="signal peptide" evidence="1">
    <location>
        <begin position="1"/>
        <end position="19"/>
    </location>
</feature>
<evidence type="ECO:0000256" key="1">
    <source>
        <dbReference type="SAM" id="SignalP"/>
    </source>
</evidence>
<dbReference type="EMBL" id="JAFLNM010000001">
    <property type="protein sequence ID" value="MBO0340947.1"/>
    <property type="molecule type" value="Genomic_DNA"/>
</dbReference>
<sequence length="131" mass="15588">MKKIIILILIVAFSNNLYSQTTVNEKINQVKVFFQKHCQAESEKTVFFNKVERILELDGYQIPFLDVKVNYVFNDTYPEYSDYVHFECEYNNECMIDPTNKNAVGFYVPFASKDKSYQFINLIAELREFYE</sequence>